<dbReference type="SUPFAM" id="SSF53448">
    <property type="entry name" value="Nucleotide-diphospho-sugar transferases"/>
    <property type="match status" value="1"/>
</dbReference>
<dbReference type="RefSeq" id="WP_151046102.1">
    <property type="nucleotide sequence ID" value="NZ_VZOT01000023.1"/>
</dbReference>
<evidence type="ECO:0008006" key="2">
    <source>
        <dbReference type="Google" id="ProtNLM"/>
    </source>
</evidence>
<dbReference type="InterPro" id="IPR029044">
    <property type="entry name" value="Nucleotide-diphossugar_trans"/>
</dbReference>
<sequence length="520" mass="59239">MIVINSAAYVIPEFRNELGLIPPCLLPLGNKKLLEHQVQELRRFKDEKIIVSLPANYELTLDEQQLMQSLRVEVIAVPEDFSLAEALTYVLNVASVEGKTLRLLHGDTLISTGLDEVAVGQSAGDYDWEIESPAENSIEATLVWSGFFSFSDQREFLRALASSRRNFVHAVREYGNKNKLKAIACEKWFDLGHVNTYFSSRSRITTQRSFNSLKIVDGVLYKTGEPVKKIEAEENWFKNVPLNIKKYTPHLLSSGILESGARFYALEYLPYLPLNELFVHGRNSVDFWIKKFKLLKKFFEDAREGDFNNFDYFDVLKKEALALYQSKTIERLRLFEHETGFSSNTVLSLHNGRPLTASGIAEDCIHLTLQRSLVPAILHGDLCFSNILFDSRSSSLKVIDPRGLSFGGDLTIFGDQKYDLAKLTHSIIGLYDFIIAGRYQIDVDSDGFDCIKFDIDNRVKLIQDKFFDFSFIEGESVIDILPLVVLLFISMLPLHADNPSRQKAMLLNAVRLYKEFLLNK</sequence>
<comment type="caution">
    <text evidence="1">The sequence shown here is derived from an EMBL/GenBank/DDBJ whole genome shotgun (WGS) entry which is preliminary data.</text>
</comment>
<dbReference type="AlphaFoldDB" id="A0A6A1QYU3"/>
<reference evidence="1" key="1">
    <citation type="submission" date="2019-09" db="EMBL/GenBank/DDBJ databases">
        <title>Draft genome sequences of 48 bacterial type strains from the CCUG.</title>
        <authorList>
            <person name="Tunovic T."/>
            <person name="Pineiro-Iglesias B."/>
            <person name="Unosson C."/>
            <person name="Inganas E."/>
            <person name="Ohlen M."/>
            <person name="Cardew S."/>
            <person name="Jensie-Markopoulos S."/>
            <person name="Salva-Serra F."/>
            <person name="Jaen-Luchoro D."/>
            <person name="Karlsson R."/>
            <person name="Svensson-Stadler L."/>
            <person name="Chun J."/>
            <person name="Moore E."/>
        </authorList>
    </citation>
    <scope>NUCLEOTIDE SEQUENCE</scope>
    <source>
        <strain evidence="1">CCUG 15333</strain>
    </source>
</reference>
<dbReference type="EMBL" id="VZOT01000023">
    <property type="protein sequence ID" value="KAB0583792.1"/>
    <property type="molecule type" value="Genomic_DNA"/>
</dbReference>
<accession>A0A6A1QYU3</accession>
<dbReference type="InterPro" id="IPR011009">
    <property type="entry name" value="Kinase-like_dom_sf"/>
</dbReference>
<name>A0A6A1QYU3_9BURK</name>
<dbReference type="Gene3D" id="3.90.550.10">
    <property type="entry name" value="Spore Coat Polysaccharide Biosynthesis Protein SpsA, Chain A"/>
    <property type="match status" value="1"/>
</dbReference>
<evidence type="ECO:0000313" key="1">
    <source>
        <dbReference type="EMBL" id="KAB0583792.1"/>
    </source>
</evidence>
<proteinExistence type="predicted"/>
<dbReference type="SUPFAM" id="SSF56112">
    <property type="entry name" value="Protein kinase-like (PK-like)"/>
    <property type="match status" value="1"/>
</dbReference>
<gene>
    <name evidence="1" type="ORF">F7P80_16235</name>
</gene>
<protein>
    <recommendedName>
        <fullName evidence="2">Capsular biosynthesis protein</fullName>
    </recommendedName>
</protein>
<organism evidence="1">
    <name type="scientific">Comamonas kerstersii</name>
    <dbReference type="NCBI Taxonomy" id="225992"/>
    <lineage>
        <taxon>Bacteria</taxon>
        <taxon>Pseudomonadati</taxon>
        <taxon>Pseudomonadota</taxon>
        <taxon>Betaproteobacteria</taxon>
        <taxon>Burkholderiales</taxon>
        <taxon>Comamonadaceae</taxon>
        <taxon>Comamonas</taxon>
    </lineage>
</organism>